<keyword evidence="3" id="KW-1185">Reference proteome</keyword>
<dbReference type="AlphaFoldDB" id="A0A0J7Y752"/>
<dbReference type="SMART" id="SM00421">
    <property type="entry name" value="HTH_LUXR"/>
    <property type="match status" value="1"/>
</dbReference>
<dbReference type="InterPro" id="IPR016032">
    <property type="entry name" value="Sig_transdc_resp-reg_C-effctor"/>
</dbReference>
<gene>
    <name evidence="2" type="ORF">V474_10670</name>
</gene>
<dbReference type="RefSeq" id="WP_059150383.1">
    <property type="nucleotide sequence ID" value="NZ_KQ130452.1"/>
</dbReference>
<organism evidence="2 3">
    <name type="scientific">Novosphingobium barchaimii LL02</name>
    <dbReference type="NCBI Taxonomy" id="1114963"/>
    <lineage>
        <taxon>Bacteria</taxon>
        <taxon>Pseudomonadati</taxon>
        <taxon>Pseudomonadota</taxon>
        <taxon>Alphaproteobacteria</taxon>
        <taxon>Sphingomonadales</taxon>
        <taxon>Sphingomonadaceae</taxon>
        <taxon>Novosphingobium</taxon>
    </lineage>
</organism>
<dbReference type="Proteomes" id="UP000052268">
    <property type="component" value="Unassembled WGS sequence"/>
</dbReference>
<name>A0A0J7Y752_9SPHN</name>
<evidence type="ECO:0000259" key="1">
    <source>
        <dbReference type="SMART" id="SM00421"/>
    </source>
</evidence>
<dbReference type="InterPro" id="IPR036388">
    <property type="entry name" value="WH-like_DNA-bd_sf"/>
</dbReference>
<protein>
    <submittedName>
        <fullName evidence="2">Response regulator</fullName>
    </submittedName>
</protein>
<dbReference type="Gene3D" id="1.10.10.10">
    <property type="entry name" value="Winged helix-like DNA-binding domain superfamily/Winged helix DNA-binding domain"/>
    <property type="match status" value="1"/>
</dbReference>
<dbReference type="PATRIC" id="fig|1114963.3.peg.1037"/>
<proteinExistence type="predicted"/>
<dbReference type="InterPro" id="IPR000792">
    <property type="entry name" value="Tscrpt_reg_LuxR_C"/>
</dbReference>
<dbReference type="EMBL" id="JACU01000002">
    <property type="protein sequence ID" value="KMS59651.1"/>
    <property type="molecule type" value="Genomic_DNA"/>
</dbReference>
<dbReference type="GO" id="GO:0006355">
    <property type="term" value="P:regulation of DNA-templated transcription"/>
    <property type="evidence" value="ECO:0007669"/>
    <property type="project" value="InterPro"/>
</dbReference>
<evidence type="ECO:0000313" key="3">
    <source>
        <dbReference type="Proteomes" id="UP000052268"/>
    </source>
</evidence>
<sequence>MALTSSDETDLLLPLVRGIGDTAQFSEFLERLRRRSDAEYVSIVMKQGDGPHAQISDFHAGRDLRAATREVDPFEMHALERLHYDRLRPGRVYSVAEFVDHDPVFRAERMEKMRRLGIADERVVRLPQIDDTSAWLIMARAQPCTGADSALLSSLAPYVEAALRSYVTLEAHRIRASVSSQGMARSATAWMALDHEARLLAIDPRLDTWLRTNLGYTPRTGERLRELGVHAERELSAAAMLFAADDPPSPRAVVLHEHPRLEALLTATSDMPVPSMLALCRLPNARTAQSVERLARLFDLPPREAELAIALNEGQSIAEAAKTMGLTLETARNYSKRLYTKLGVRGQPELVRLVCDSVAVMA</sequence>
<dbReference type="GO" id="GO:0003677">
    <property type="term" value="F:DNA binding"/>
    <property type="evidence" value="ECO:0007669"/>
    <property type="project" value="InterPro"/>
</dbReference>
<evidence type="ECO:0000313" key="2">
    <source>
        <dbReference type="EMBL" id="KMS59651.1"/>
    </source>
</evidence>
<dbReference type="OrthoDB" id="7855389at2"/>
<comment type="caution">
    <text evidence="2">The sequence shown here is derived from an EMBL/GenBank/DDBJ whole genome shotgun (WGS) entry which is preliminary data.</text>
</comment>
<reference evidence="2 3" key="1">
    <citation type="journal article" date="2015" name="G3 (Bethesda)">
        <title>Insights into Ongoing Evolution of the Hexachlorocyclohexane Catabolic Pathway from Comparative Genomics of Ten Sphingomonadaceae Strains.</title>
        <authorList>
            <person name="Pearce S.L."/>
            <person name="Oakeshott J.G."/>
            <person name="Pandey G."/>
        </authorList>
    </citation>
    <scope>NUCLEOTIDE SEQUENCE [LARGE SCALE GENOMIC DNA]</scope>
    <source>
        <strain evidence="2 3">LL02</strain>
    </source>
</reference>
<dbReference type="SUPFAM" id="SSF46894">
    <property type="entry name" value="C-terminal effector domain of the bipartite response regulators"/>
    <property type="match status" value="1"/>
</dbReference>
<accession>A0A0J7Y752</accession>
<feature type="domain" description="HTH luxR-type" evidence="1">
    <location>
        <begin position="297"/>
        <end position="354"/>
    </location>
</feature>